<accession>A0A7R8ZXZ0</accession>
<name>A0A7R8ZXZ0_9CRUS</name>
<reference evidence="1" key="1">
    <citation type="submission" date="2020-11" db="EMBL/GenBank/DDBJ databases">
        <authorList>
            <person name="Tran Van P."/>
        </authorList>
    </citation>
    <scope>NUCLEOTIDE SEQUENCE</scope>
</reference>
<organism evidence="1">
    <name type="scientific">Cyprideis torosa</name>
    <dbReference type="NCBI Taxonomy" id="163714"/>
    <lineage>
        <taxon>Eukaryota</taxon>
        <taxon>Metazoa</taxon>
        <taxon>Ecdysozoa</taxon>
        <taxon>Arthropoda</taxon>
        <taxon>Crustacea</taxon>
        <taxon>Oligostraca</taxon>
        <taxon>Ostracoda</taxon>
        <taxon>Podocopa</taxon>
        <taxon>Podocopida</taxon>
        <taxon>Cytherocopina</taxon>
        <taxon>Cytheroidea</taxon>
        <taxon>Cytherideidae</taxon>
        <taxon>Cyprideis</taxon>
    </lineage>
</organism>
<dbReference type="OrthoDB" id="16290at2759"/>
<dbReference type="EMBL" id="OB704545">
    <property type="protein sequence ID" value="CAD7238587.1"/>
    <property type="molecule type" value="Genomic_DNA"/>
</dbReference>
<proteinExistence type="predicted"/>
<protein>
    <submittedName>
        <fullName evidence="1">Uncharacterized protein</fullName>
    </submittedName>
</protein>
<dbReference type="Gene3D" id="3.40.50.150">
    <property type="entry name" value="Vaccinia Virus protein VP39"/>
    <property type="match status" value="1"/>
</dbReference>
<evidence type="ECO:0000313" key="1">
    <source>
        <dbReference type="EMBL" id="CAD7238587.1"/>
    </source>
</evidence>
<sequence>MGSMSTAPMVVVDMPGRLIGFDRDSDAIPNALADDRLTMVQQDFRFIKKQLQLLEIHEVDGILADL</sequence>
<feature type="non-terminal residue" evidence="1">
    <location>
        <position position="1"/>
    </location>
</feature>
<gene>
    <name evidence="1" type="ORF">CTOB1V02_LOCUS16402</name>
</gene>
<dbReference type="AlphaFoldDB" id="A0A7R8ZXZ0"/>
<dbReference type="InterPro" id="IPR002903">
    <property type="entry name" value="RsmH"/>
</dbReference>
<dbReference type="GO" id="GO:0008168">
    <property type="term" value="F:methyltransferase activity"/>
    <property type="evidence" value="ECO:0007669"/>
    <property type="project" value="InterPro"/>
</dbReference>
<dbReference type="Pfam" id="PF01795">
    <property type="entry name" value="Methyltransf_5"/>
    <property type="match status" value="1"/>
</dbReference>
<dbReference type="InterPro" id="IPR029063">
    <property type="entry name" value="SAM-dependent_MTases_sf"/>
</dbReference>